<feature type="domain" description="Pyrroloquinoline quinone-dependent pyranose dehydrogenase beta-propeller" evidence="1">
    <location>
        <begin position="131"/>
        <end position="423"/>
    </location>
</feature>
<dbReference type="PANTHER" id="PTHR33546">
    <property type="entry name" value="LARGE, MULTIFUNCTIONAL SECRETED PROTEIN-RELATED"/>
    <property type="match status" value="1"/>
</dbReference>
<evidence type="ECO:0000259" key="1">
    <source>
        <dbReference type="Pfam" id="PF22807"/>
    </source>
</evidence>
<evidence type="ECO:0000313" key="2">
    <source>
        <dbReference type="EMBL" id="MBP0616855.1"/>
    </source>
</evidence>
<dbReference type="Proteomes" id="UP000678276">
    <property type="component" value="Unassembled WGS sequence"/>
</dbReference>
<dbReference type="InterPro" id="IPR011041">
    <property type="entry name" value="Quinoprot_gluc/sorb_DH_b-prop"/>
</dbReference>
<proteinExistence type="predicted"/>
<name>A0ABS4BJE0_9HYPH</name>
<dbReference type="EMBL" id="JAGJCF010000011">
    <property type="protein sequence ID" value="MBP0616855.1"/>
    <property type="molecule type" value="Genomic_DNA"/>
</dbReference>
<dbReference type="Gene3D" id="2.120.10.30">
    <property type="entry name" value="TolB, C-terminal domain"/>
    <property type="match status" value="1"/>
</dbReference>
<dbReference type="InterPro" id="IPR011042">
    <property type="entry name" value="6-blade_b-propeller_TolB-like"/>
</dbReference>
<keyword evidence="3" id="KW-1185">Reference proteome</keyword>
<accession>A0ABS4BJE0</accession>
<comment type="caution">
    <text evidence="2">The sequence shown here is derived from an EMBL/GenBank/DDBJ whole genome shotgun (WGS) entry which is preliminary data.</text>
</comment>
<dbReference type="SUPFAM" id="SSF50952">
    <property type="entry name" value="Soluble quinoprotein glucose dehydrogenase"/>
    <property type="match status" value="1"/>
</dbReference>
<dbReference type="PANTHER" id="PTHR33546:SF1">
    <property type="entry name" value="LARGE, MULTIFUNCTIONAL SECRETED PROTEIN"/>
    <property type="match status" value="1"/>
</dbReference>
<protein>
    <submittedName>
        <fullName evidence="2">Sorbosone dehydrogenase family protein</fullName>
    </submittedName>
</protein>
<reference evidence="2 3" key="1">
    <citation type="submission" date="2021-04" db="EMBL/GenBank/DDBJ databases">
        <title>Whole genome sequence of Jiella sp. KSK16Y-1.</title>
        <authorList>
            <person name="Tuo L."/>
        </authorList>
    </citation>
    <scope>NUCLEOTIDE SEQUENCE [LARGE SCALE GENOMIC DNA]</scope>
    <source>
        <strain evidence="2 3">KSK16Y-1</strain>
    </source>
</reference>
<dbReference type="Pfam" id="PF22807">
    <property type="entry name" value="TrAA12"/>
    <property type="match status" value="1"/>
</dbReference>
<sequence>MEIVAKATEIVGGAVALVRRYGSPSHQAVGQTPQIPEARKQGIMTLKLPAAEGWKEGRLPTCASGLKVNAFASNLDHPRWVEVLPNGDVLVAESKEQPETPRTLMDHAQQATMRRVKAIGESANRVTLWRDADGDGVAEHREVFVENQNQPFGMALVDDKFYLGNTDGIRRFDYQPGDTSLTGGGETLVDFKPHGHWTRSLIVSPDRAKIYAGVGSLSNIGDNGMEAEEGRAAIWEMDVATGEARIFASGLRNPVGMAFEPVTGKLWTVVNERDGLGDETPPDYLTSVEEGGFYGWPYCYWGRTVDDRVPQAPDLVARAIQPDYALGGHTASLGLCWMPEGTLPGFGKGMVVGQHGSWNRATLSGYKLIFVPFENGAPNGPPRDILAGFLSKDEKLAYGRPVGVAIGPDGRSLLMADDVGDVIWRVTSA</sequence>
<organism evidence="2 3">
    <name type="scientific">Jiella mangrovi</name>
    <dbReference type="NCBI Taxonomy" id="2821407"/>
    <lineage>
        <taxon>Bacteria</taxon>
        <taxon>Pseudomonadati</taxon>
        <taxon>Pseudomonadota</taxon>
        <taxon>Alphaproteobacteria</taxon>
        <taxon>Hyphomicrobiales</taxon>
        <taxon>Aurantimonadaceae</taxon>
        <taxon>Jiella</taxon>
    </lineage>
</organism>
<gene>
    <name evidence="2" type="ORF">J6595_14815</name>
</gene>
<evidence type="ECO:0000313" key="3">
    <source>
        <dbReference type="Proteomes" id="UP000678276"/>
    </source>
</evidence>
<dbReference type="InterPro" id="IPR054539">
    <property type="entry name" value="Beta-prop_PDH"/>
</dbReference>
<dbReference type="RefSeq" id="WP_209595351.1">
    <property type="nucleotide sequence ID" value="NZ_JAGJCF010000011.1"/>
</dbReference>